<feature type="transmembrane region" description="Helical" evidence="17">
    <location>
        <begin position="1093"/>
        <end position="1111"/>
    </location>
</feature>
<keyword evidence="20" id="KW-1185">Reference proteome</keyword>
<evidence type="ECO:0000256" key="16">
    <source>
        <dbReference type="ARBA" id="ARBA00052340"/>
    </source>
</evidence>
<dbReference type="Gene3D" id="3.60.110.10">
    <property type="entry name" value="Carbon-nitrogen hydrolase"/>
    <property type="match status" value="1"/>
</dbReference>
<comment type="caution">
    <text evidence="19">The sequence shown here is derived from an EMBL/GenBank/DDBJ whole genome shotgun (WGS) entry which is preliminary data.</text>
</comment>
<evidence type="ECO:0000256" key="8">
    <source>
        <dbReference type="ARBA" id="ARBA00022692"/>
    </source>
</evidence>
<feature type="transmembrane region" description="Helical" evidence="17">
    <location>
        <begin position="991"/>
        <end position="1011"/>
    </location>
</feature>
<keyword evidence="12" id="KW-0520">NAD</keyword>
<dbReference type="GO" id="GO:0004359">
    <property type="term" value="F:glutaminase activity"/>
    <property type="evidence" value="ECO:0007669"/>
    <property type="project" value="InterPro"/>
</dbReference>
<dbReference type="GO" id="GO:0003952">
    <property type="term" value="F:NAD+ synthase (glutamine-hydrolyzing) activity"/>
    <property type="evidence" value="ECO:0007669"/>
    <property type="project" value="UniProtKB-EC"/>
</dbReference>
<dbReference type="Pfam" id="PF00520">
    <property type="entry name" value="Ion_trans"/>
    <property type="match status" value="1"/>
</dbReference>
<dbReference type="InterPro" id="IPR014729">
    <property type="entry name" value="Rossmann-like_a/b/a_fold"/>
</dbReference>
<dbReference type="InterPro" id="IPR003010">
    <property type="entry name" value="C-N_Hydrolase"/>
</dbReference>
<evidence type="ECO:0000256" key="9">
    <source>
        <dbReference type="ARBA" id="ARBA00022741"/>
    </source>
</evidence>
<dbReference type="InterPro" id="IPR027359">
    <property type="entry name" value="Volt_channel_dom_sf"/>
</dbReference>
<evidence type="ECO:0000256" key="13">
    <source>
        <dbReference type="ARBA" id="ARBA00023136"/>
    </source>
</evidence>
<dbReference type="GO" id="GO:0009435">
    <property type="term" value="P:NAD+ biosynthetic process"/>
    <property type="evidence" value="ECO:0007669"/>
    <property type="project" value="UniProtKB-UniPathway"/>
</dbReference>
<dbReference type="HAMAP" id="MF_02090">
    <property type="entry name" value="NadE_glutamine_dep"/>
    <property type="match status" value="1"/>
</dbReference>
<evidence type="ECO:0000256" key="10">
    <source>
        <dbReference type="ARBA" id="ARBA00022840"/>
    </source>
</evidence>
<dbReference type="EMBL" id="SCEB01215572">
    <property type="protein sequence ID" value="RXM28866.1"/>
    <property type="molecule type" value="Genomic_DNA"/>
</dbReference>
<feature type="transmembrane region" description="Helical" evidence="17">
    <location>
        <begin position="1017"/>
        <end position="1039"/>
    </location>
</feature>
<dbReference type="InterPro" id="IPR005821">
    <property type="entry name" value="Ion_trans_dom"/>
</dbReference>
<evidence type="ECO:0000256" key="2">
    <source>
        <dbReference type="ARBA" id="ARBA00005188"/>
    </source>
</evidence>
<dbReference type="FunFam" id="3.40.50.620:FF:000036">
    <property type="entry name" value="Glutamine-dependent NAD(+) synthetase"/>
    <property type="match status" value="1"/>
</dbReference>
<dbReference type="InterPro" id="IPR014445">
    <property type="entry name" value="Gln-dep_NAD_synthase"/>
</dbReference>
<accession>A0A444U0X5</accession>
<comment type="similarity">
    <text evidence="3">In the C-terminal section; belongs to the NAD synthetase family.</text>
</comment>
<dbReference type="PANTHER" id="PTHR23090">
    <property type="entry name" value="NH 3 /GLUTAMINE-DEPENDENT NAD + SYNTHETASE"/>
    <property type="match status" value="1"/>
</dbReference>
<dbReference type="GO" id="GO:0005524">
    <property type="term" value="F:ATP binding"/>
    <property type="evidence" value="ECO:0007669"/>
    <property type="project" value="UniProtKB-KW"/>
</dbReference>
<comment type="subunit">
    <text evidence="4">Homohexamer.</text>
</comment>
<dbReference type="GO" id="GO:0016020">
    <property type="term" value="C:membrane"/>
    <property type="evidence" value="ECO:0007669"/>
    <property type="project" value="UniProtKB-SubCell"/>
</dbReference>
<keyword evidence="11 17" id="KW-1133">Transmembrane helix</keyword>
<evidence type="ECO:0000256" key="12">
    <source>
        <dbReference type="ARBA" id="ARBA00023027"/>
    </source>
</evidence>
<keyword evidence="10" id="KW-0067">ATP-binding</keyword>
<evidence type="ECO:0000313" key="20">
    <source>
        <dbReference type="Proteomes" id="UP000289886"/>
    </source>
</evidence>
<keyword evidence="8 17" id="KW-0812">Transmembrane</keyword>
<feature type="domain" description="CN hydrolase" evidence="18">
    <location>
        <begin position="5"/>
        <end position="275"/>
    </location>
</feature>
<gene>
    <name evidence="19" type="ORF">EOD39_0553</name>
</gene>
<feature type="transmembrane region" description="Helical" evidence="17">
    <location>
        <begin position="921"/>
        <end position="943"/>
    </location>
</feature>
<dbReference type="SUPFAM" id="SSF56317">
    <property type="entry name" value="Carbon-nitrogen hydrolase"/>
    <property type="match status" value="1"/>
</dbReference>
<evidence type="ECO:0000256" key="7">
    <source>
        <dbReference type="ARBA" id="ARBA00022598"/>
    </source>
</evidence>
<dbReference type="AlphaFoldDB" id="A0A444U0X5"/>
<dbReference type="GO" id="GO:0005737">
    <property type="term" value="C:cytoplasm"/>
    <property type="evidence" value="ECO:0007669"/>
    <property type="project" value="InterPro"/>
</dbReference>
<keyword evidence="9" id="KW-0547">Nucleotide-binding</keyword>
<evidence type="ECO:0000256" key="5">
    <source>
        <dbReference type="ARBA" id="ARBA00012743"/>
    </source>
</evidence>
<dbReference type="FunFam" id="3.60.110.10:FF:000003">
    <property type="entry name" value="Glutamine-dependent NAD(+) synthetase"/>
    <property type="match status" value="1"/>
</dbReference>
<keyword evidence="7" id="KW-0436">Ligase</keyword>
<evidence type="ECO:0000256" key="15">
    <source>
        <dbReference type="ARBA" id="ARBA00031075"/>
    </source>
</evidence>
<dbReference type="Gene3D" id="1.10.287.70">
    <property type="match status" value="1"/>
</dbReference>
<evidence type="ECO:0000259" key="18">
    <source>
        <dbReference type="PROSITE" id="PS50263"/>
    </source>
</evidence>
<proteinExistence type="inferred from homology"/>
<protein>
    <recommendedName>
        <fullName evidence="6">Glutamine-dependent NAD(+) synthetase</fullName>
        <ecNumber evidence="5">6.3.5.1</ecNumber>
    </recommendedName>
    <alternativeName>
        <fullName evidence="14">NAD(+) synthase [glutamine-hydrolyzing]</fullName>
    </alternativeName>
    <alternativeName>
        <fullName evidence="15">NAD(+) synthetase</fullName>
    </alternativeName>
</protein>
<evidence type="ECO:0000256" key="14">
    <source>
        <dbReference type="ARBA" id="ARBA00030681"/>
    </source>
</evidence>
<evidence type="ECO:0000313" key="19">
    <source>
        <dbReference type="EMBL" id="RXM28866.1"/>
    </source>
</evidence>
<sequence length="1180" mass="133434">MGRKVALATCSLNQWVLDFEGNLERILKSIEIGKSKGARYRLGPELEISGFGCMDHFYESDTLLHCFQVLEKLLVSPISQDIICDVGMPVMHRNVCYNCRVIFLNKKILLIRPKMILANTGNYREFRWFSPWNKPRKVEEYFLPRMIQEVTGQETVLFGDAVLSTKDTCVGSEMCAELWAPNSPHIDMGLDGVEIFTNSSGSHHEIRKAHSRVDLVKSATAKTGGIYLLANQKGCDGDRLYYDGCAMIAVNGNIVAQGAQFSMDDVEVLTATLDLEDIRSYRAELPLAGFLLPLSGGIDSSATACIVYSMCLQVCLAVKNGNSQVLEDVRRVVCDITYTPQEPTELCGRIFTTCYMASENSSQDTCNRAKELAKQIGSYHINLNIDMAVKAMVGIFSMVTGKWPQFRVNGGSSRENLALQNVQARIRMLLAYLFAQLSLWARNKPGGLLVLGSANVDESLRGYMTKYDCSSADINPIGGISKTDLRSFIQYCIENFNLTALRSIMSAPPTAELEPLSEGQIQQTDEADMGMTYSELSVYGRLRKIAKCGPYSMFCKLIHTWRGICSPGQVAAKVKHFFQTYSINRHKMTTLTPAYHAESYSPDDNRFDMRPFLYNTAWPWQFRCIDNQYRSINHRVDSKSLRLYRWYYSKVCQWGLGATIFVILAVAFVEKPSSLTMASDIRYRVAPWEPPCGLTESIEMVCFLIFVADVSVKSYLIGWEEFRKNKWLIAYIFVIAFSILDWMVSLGLHCEEDSNGNAEWQAYFSNLPDSLTSLLVLLTTANNPDGTYLLMNLLTAIIYNQFRGYLLISIQTSLLRRRLGIRAGFEVMCSQCQSMTGINEHVENVNTEMVLKILQGVHIKPFYKEAIIQKAQQYADGSISANQFQKLFDELDKDTIKQHPPKPEYQRVFLQKLQFIFSHQYFSLAGNVVALANIICICAALVIEADKAVSEHYDYFLGAINCFFIVYYLLEMILKIFAFGFKGYVSRSSNIFDGFVTVLLLLMSLVASTLHDLVKNLRAFAGILVVVYYAFAVLGVMLFEGVITAPGNMSAVVNSSAPNTTVNYTATCGTYEQLEYWPNNFDDFAASSDVKPYIAALVLLYNIMVVNNWQVFMDAFARYSTPWSKLYFVTWWLTSSVMWVNLFVALILENFIHKWDRIHHSSISDEDQAECQMTVQSMFR</sequence>
<dbReference type="Gene3D" id="3.40.50.620">
    <property type="entry name" value="HUPs"/>
    <property type="match status" value="1"/>
</dbReference>
<dbReference type="InterPro" id="IPR003694">
    <property type="entry name" value="NAD_synthase"/>
</dbReference>
<dbReference type="InterPro" id="IPR036526">
    <property type="entry name" value="C-N_Hydrolase_sf"/>
</dbReference>
<dbReference type="PROSITE" id="PS50263">
    <property type="entry name" value="CN_HYDROLASE"/>
    <property type="match status" value="1"/>
</dbReference>
<evidence type="ECO:0000256" key="11">
    <source>
        <dbReference type="ARBA" id="ARBA00022989"/>
    </source>
</evidence>
<feature type="transmembrane region" description="Helical" evidence="17">
    <location>
        <begin position="955"/>
        <end position="979"/>
    </location>
</feature>
<evidence type="ECO:0000256" key="6">
    <source>
        <dbReference type="ARBA" id="ARBA00017309"/>
    </source>
</evidence>
<evidence type="ECO:0000256" key="1">
    <source>
        <dbReference type="ARBA" id="ARBA00004141"/>
    </source>
</evidence>
<dbReference type="EC" id="6.3.5.1" evidence="5"/>
<feature type="transmembrane region" description="Helical" evidence="17">
    <location>
        <begin position="788"/>
        <end position="808"/>
    </location>
</feature>
<comment type="pathway">
    <text evidence="2">Cofactor biosynthesis; NAD(+) biosynthesis; NAD(+) from deamido-NAD(+) (L-Gln route): step 1/1.</text>
</comment>
<dbReference type="SUPFAM" id="SSF52402">
    <property type="entry name" value="Adenine nucleotide alpha hydrolases-like"/>
    <property type="match status" value="1"/>
</dbReference>
<dbReference type="NCBIfam" id="TIGR00552">
    <property type="entry name" value="nadE"/>
    <property type="match status" value="1"/>
</dbReference>
<comment type="catalytic activity">
    <reaction evidence="16">
        <text>deamido-NAD(+) + L-glutamine + ATP + H2O = L-glutamate + AMP + diphosphate + NAD(+) + H(+)</text>
        <dbReference type="Rhea" id="RHEA:24384"/>
        <dbReference type="ChEBI" id="CHEBI:15377"/>
        <dbReference type="ChEBI" id="CHEBI:15378"/>
        <dbReference type="ChEBI" id="CHEBI:29985"/>
        <dbReference type="ChEBI" id="CHEBI:30616"/>
        <dbReference type="ChEBI" id="CHEBI:33019"/>
        <dbReference type="ChEBI" id="CHEBI:57540"/>
        <dbReference type="ChEBI" id="CHEBI:58359"/>
        <dbReference type="ChEBI" id="CHEBI:58437"/>
        <dbReference type="ChEBI" id="CHEBI:456215"/>
        <dbReference type="EC" id="6.3.5.1"/>
    </reaction>
</comment>
<dbReference type="PANTHER" id="PTHR23090:SF9">
    <property type="entry name" value="GLUTAMINE-DEPENDENT NAD(+) SYNTHETASE"/>
    <property type="match status" value="1"/>
</dbReference>
<reference evidence="19 20" key="1">
    <citation type="submission" date="2019-01" db="EMBL/GenBank/DDBJ databases">
        <title>Draft Genome and Complete Hox-Cluster Characterization of the Sterlet Sturgeon (Acipenser ruthenus).</title>
        <authorList>
            <person name="Wei Q."/>
        </authorList>
    </citation>
    <scope>NUCLEOTIDE SEQUENCE [LARGE SCALE GENOMIC DNA]</scope>
    <source>
        <strain evidence="19">WHYD16114868_AA</strain>
        <tissue evidence="19">Blood</tissue>
    </source>
</reference>
<evidence type="ECO:0000256" key="17">
    <source>
        <dbReference type="SAM" id="Phobius"/>
    </source>
</evidence>
<feature type="transmembrane region" description="Helical" evidence="17">
    <location>
        <begin position="1131"/>
        <end position="1152"/>
    </location>
</feature>
<dbReference type="CDD" id="cd07570">
    <property type="entry name" value="GAT_Gln-NAD-synth"/>
    <property type="match status" value="1"/>
</dbReference>
<comment type="subcellular location">
    <subcellularLocation>
        <location evidence="1">Membrane</location>
        <topology evidence="1">Multi-pass membrane protein</topology>
    </subcellularLocation>
</comment>
<keyword evidence="13 17" id="KW-0472">Membrane</keyword>
<evidence type="ECO:0000256" key="4">
    <source>
        <dbReference type="ARBA" id="ARBA00011643"/>
    </source>
</evidence>
<organism evidence="19 20">
    <name type="scientific">Acipenser ruthenus</name>
    <name type="common">Sterlet sturgeon</name>
    <dbReference type="NCBI Taxonomy" id="7906"/>
    <lineage>
        <taxon>Eukaryota</taxon>
        <taxon>Metazoa</taxon>
        <taxon>Chordata</taxon>
        <taxon>Craniata</taxon>
        <taxon>Vertebrata</taxon>
        <taxon>Euteleostomi</taxon>
        <taxon>Actinopterygii</taxon>
        <taxon>Chondrostei</taxon>
        <taxon>Acipenseriformes</taxon>
        <taxon>Acipenseridae</taxon>
        <taxon>Acipenser</taxon>
    </lineage>
</organism>
<dbReference type="Proteomes" id="UP000289886">
    <property type="component" value="Unassembled WGS sequence"/>
</dbReference>
<evidence type="ECO:0000256" key="3">
    <source>
        <dbReference type="ARBA" id="ARBA00007145"/>
    </source>
</evidence>
<dbReference type="Gene3D" id="1.20.120.350">
    <property type="entry name" value="Voltage-gated potassium channels. Chain C"/>
    <property type="match status" value="1"/>
</dbReference>
<dbReference type="Pfam" id="PF00795">
    <property type="entry name" value="CN_hydrolase"/>
    <property type="match status" value="1"/>
</dbReference>
<feature type="transmembrane region" description="Helical" evidence="17">
    <location>
        <begin position="728"/>
        <end position="748"/>
    </location>
</feature>
<dbReference type="SUPFAM" id="SSF81324">
    <property type="entry name" value="Voltage-gated potassium channels"/>
    <property type="match status" value="1"/>
</dbReference>
<name>A0A444U0X5_ACIRT</name>
<feature type="transmembrane region" description="Helical" evidence="17">
    <location>
        <begin position="651"/>
        <end position="669"/>
    </location>
</feature>
<dbReference type="CDD" id="cd00553">
    <property type="entry name" value="NAD_synthase"/>
    <property type="match status" value="1"/>
</dbReference>
<dbReference type="UniPathway" id="UPA00253">
    <property type="reaction ID" value="UER00334"/>
</dbReference>
<dbReference type="GO" id="GO:0005216">
    <property type="term" value="F:monoatomic ion channel activity"/>
    <property type="evidence" value="ECO:0007669"/>
    <property type="project" value="InterPro"/>
</dbReference>